<evidence type="ECO:0000256" key="1">
    <source>
        <dbReference type="SAM" id="MobiDB-lite"/>
    </source>
</evidence>
<dbReference type="InterPro" id="IPR054722">
    <property type="entry name" value="PolX-like_BBD"/>
</dbReference>
<name>A0A371IC20_MUCPR</name>
<dbReference type="Proteomes" id="UP000257109">
    <property type="component" value="Unassembled WGS sequence"/>
</dbReference>
<comment type="caution">
    <text evidence="4">The sequence shown here is derived from an EMBL/GenBank/DDBJ whole genome shotgun (WGS) entry which is preliminary data.</text>
</comment>
<dbReference type="OrthoDB" id="1727805at2759"/>
<organism evidence="4 5">
    <name type="scientific">Mucuna pruriens</name>
    <name type="common">Velvet bean</name>
    <name type="synonym">Dolichos pruriens</name>
    <dbReference type="NCBI Taxonomy" id="157652"/>
    <lineage>
        <taxon>Eukaryota</taxon>
        <taxon>Viridiplantae</taxon>
        <taxon>Streptophyta</taxon>
        <taxon>Embryophyta</taxon>
        <taxon>Tracheophyta</taxon>
        <taxon>Spermatophyta</taxon>
        <taxon>Magnoliopsida</taxon>
        <taxon>eudicotyledons</taxon>
        <taxon>Gunneridae</taxon>
        <taxon>Pentapetalae</taxon>
        <taxon>rosids</taxon>
        <taxon>fabids</taxon>
        <taxon>Fabales</taxon>
        <taxon>Fabaceae</taxon>
        <taxon>Papilionoideae</taxon>
        <taxon>50 kb inversion clade</taxon>
        <taxon>NPAAA clade</taxon>
        <taxon>indigoferoid/millettioid clade</taxon>
        <taxon>Phaseoleae</taxon>
        <taxon>Mucuna</taxon>
    </lineage>
</organism>
<evidence type="ECO:0000313" key="5">
    <source>
        <dbReference type="Proteomes" id="UP000257109"/>
    </source>
</evidence>
<keyword evidence="2" id="KW-0812">Transmembrane</keyword>
<dbReference type="EMBL" id="QJKJ01000444">
    <property type="protein sequence ID" value="RDY12569.1"/>
    <property type="molecule type" value="Genomic_DNA"/>
</dbReference>
<evidence type="ECO:0000259" key="3">
    <source>
        <dbReference type="Pfam" id="PF22936"/>
    </source>
</evidence>
<feature type="domain" description="Retrovirus-related Pol polyprotein from transposon TNT 1-94-like beta-barrel" evidence="3">
    <location>
        <begin position="190"/>
        <end position="235"/>
    </location>
</feature>
<keyword evidence="5" id="KW-1185">Reference proteome</keyword>
<evidence type="ECO:0000313" key="4">
    <source>
        <dbReference type="EMBL" id="RDY12569.1"/>
    </source>
</evidence>
<reference evidence="4" key="1">
    <citation type="submission" date="2018-05" db="EMBL/GenBank/DDBJ databases">
        <title>Draft genome of Mucuna pruriens seed.</title>
        <authorList>
            <person name="Nnadi N.E."/>
            <person name="Vos R."/>
            <person name="Hasami M.H."/>
            <person name="Devisetty U.K."/>
            <person name="Aguiy J.C."/>
        </authorList>
    </citation>
    <scope>NUCLEOTIDE SEQUENCE [LARGE SCALE GENOMIC DNA]</scope>
    <source>
        <strain evidence="4">JCA_2017</strain>
    </source>
</reference>
<sequence>MATIANSNDYDDNNKIYDLLLLWSLLSLSLLPTLLSLSLSSLSSSLLSPLPVGLLLGSQLCGQKSNTLKPARSLFIRGERVRLGGKRVCVDFHKAKVRREGEKERKVASELFGLKGVLLAKNNGGVLNEEMRRKAQGSSSQSEENKDKKDKSKEKDHDDDDRVTTAIGDDLVILRDFELVNLVSDENMLIIDNGATLHVTPRKEFFTSYTAGDFGVLKTSNYGVTKVIGVGDIRDALDAKLLELTKVHTDDNGDDMMTKAVPREKFKACCEIVGLAITST</sequence>
<feature type="transmembrane region" description="Helical" evidence="2">
    <location>
        <begin position="20"/>
        <end position="39"/>
    </location>
</feature>
<keyword evidence="2" id="KW-0472">Membrane</keyword>
<feature type="compositionally biased region" description="Basic and acidic residues" evidence="1">
    <location>
        <begin position="143"/>
        <end position="161"/>
    </location>
</feature>
<feature type="region of interest" description="Disordered" evidence="1">
    <location>
        <begin position="129"/>
        <end position="161"/>
    </location>
</feature>
<gene>
    <name evidence="4" type="ORF">CR513_02607</name>
</gene>
<dbReference type="Pfam" id="PF22936">
    <property type="entry name" value="Pol_BBD"/>
    <property type="match status" value="1"/>
</dbReference>
<evidence type="ECO:0000256" key="2">
    <source>
        <dbReference type="SAM" id="Phobius"/>
    </source>
</evidence>
<accession>A0A371IC20</accession>
<proteinExistence type="predicted"/>
<protein>
    <recommendedName>
        <fullName evidence="3">Retrovirus-related Pol polyprotein from transposon TNT 1-94-like beta-barrel domain-containing protein</fullName>
    </recommendedName>
</protein>
<dbReference type="AlphaFoldDB" id="A0A371IC20"/>
<keyword evidence="2" id="KW-1133">Transmembrane helix</keyword>
<feature type="non-terminal residue" evidence="4">
    <location>
        <position position="1"/>
    </location>
</feature>